<dbReference type="EC" id="3.5.1.-" evidence="2"/>
<gene>
    <name evidence="2" type="primary">ymdB</name>
    <name evidence="2" type="ORF">MBBTH_17430</name>
</gene>
<name>A0A315XKC1_9EURY</name>
<sequence>MVTKKLQKSFKWIGIILLLTIHGEIEINSTEQLDFLIKYLIGERGDEINVPEDYFSKRALLRSLMNVRPPLEISEEFLKVQDEFLTAETLSKDLTSVKDIMEVKGRIMLWQGDIVTLKADAIVNAANSKLLGCFIPQHNCIDNIIHSSAGVQLRDECNRIMEMQGEDEEVGKAKITSAYNLPSRHVIHTVGPAIPQGMKPSDKDKEDLASCYRSCLEIADAHNLESIAFCGISTGVFNFPQELAAEIAIKTVEEYLDSTETSLKHVIFDVFGDESYRIYKDLLFGE</sequence>
<dbReference type="PANTHER" id="PTHR11106:SF27">
    <property type="entry name" value="MACRO DOMAIN-CONTAINING PROTEIN"/>
    <property type="match status" value="1"/>
</dbReference>
<keyword evidence="3" id="KW-1185">Reference proteome</keyword>
<dbReference type="AlphaFoldDB" id="A0A315XKC1"/>
<comment type="caution">
    <text evidence="2">The sequence shown here is derived from an EMBL/GenBank/DDBJ whole genome shotgun (WGS) entry which is preliminary data.</text>
</comment>
<dbReference type="NCBIfam" id="NF003163">
    <property type="entry name" value="PRK04143.1"/>
    <property type="match status" value="1"/>
</dbReference>
<dbReference type="GO" id="GO:0016787">
    <property type="term" value="F:hydrolase activity"/>
    <property type="evidence" value="ECO:0007669"/>
    <property type="project" value="UniProtKB-KW"/>
</dbReference>
<dbReference type="PANTHER" id="PTHR11106">
    <property type="entry name" value="GANGLIOSIDE INDUCED DIFFERENTIATION ASSOCIATED PROTEIN 2-RELATED"/>
    <property type="match status" value="1"/>
</dbReference>
<organism evidence="2 3">
    <name type="scientific">Methanobrevibacter thaueri</name>
    <dbReference type="NCBI Taxonomy" id="190975"/>
    <lineage>
        <taxon>Archaea</taxon>
        <taxon>Methanobacteriati</taxon>
        <taxon>Methanobacteriota</taxon>
        <taxon>Methanomada group</taxon>
        <taxon>Methanobacteria</taxon>
        <taxon>Methanobacteriales</taxon>
        <taxon>Methanobacteriaceae</taxon>
        <taxon>Methanobrevibacter</taxon>
    </lineage>
</organism>
<protein>
    <submittedName>
        <fullName evidence="2">O-acetyl-ADP-ribose deacetylase</fullName>
        <ecNumber evidence="2">3.5.1.-</ecNumber>
    </submittedName>
</protein>
<evidence type="ECO:0000313" key="2">
    <source>
        <dbReference type="EMBL" id="PWB85479.1"/>
    </source>
</evidence>
<evidence type="ECO:0000259" key="1">
    <source>
        <dbReference type="PROSITE" id="PS51154"/>
    </source>
</evidence>
<dbReference type="InterPro" id="IPR043472">
    <property type="entry name" value="Macro_dom-like"/>
</dbReference>
<reference evidence="2 3" key="1">
    <citation type="submission" date="2017-03" db="EMBL/GenBank/DDBJ databases">
        <title>Genome sequence of Methanobrevibacter thaueri.</title>
        <authorList>
            <person name="Poehlein A."/>
            <person name="Seedorf H."/>
            <person name="Daniel R."/>
        </authorList>
    </citation>
    <scope>NUCLEOTIDE SEQUENCE [LARGE SCALE GENOMIC DNA]</scope>
    <source>
        <strain evidence="2 3">DSM 11995</strain>
    </source>
</reference>
<keyword evidence="2" id="KW-0378">Hydrolase</keyword>
<dbReference type="Pfam" id="PF01661">
    <property type="entry name" value="Macro"/>
    <property type="match status" value="1"/>
</dbReference>
<dbReference type="Gene3D" id="3.40.220.10">
    <property type="entry name" value="Leucine Aminopeptidase, subunit E, domain 1"/>
    <property type="match status" value="1"/>
</dbReference>
<accession>A0A315XKC1</accession>
<dbReference type="Proteomes" id="UP000251717">
    <property type="component" value="Unassembled WGS sequence"/>
</dbReference>
<evidence type="ECO:0000313" key="3">
    <source>
        <dbReference type="Proteomes" id="UP000251717"/>
    </source>
</evidence>
<dbReference type="InterPro" id="IPR002589">
    <property type="entry name" value="Macro_dom"/>
</dbReference>
<dbReference type="CDD" id="cd02908">
    <property type="entry name" value="Macro_OAADPr_deacetylase"/>
    <property type="match status" value="1"/>
</dbReference>
<dbReference type="SUPFAM" id="SSF52949">
    <property type="entry name" value="Macro domain-like"/>
    <property type="match status" value="1"/>
</dbReference>
<dbReference type="SMART" id="SM00506">
    <property type="entry name" value="A1pp"/>
    <property type="match status" value="1"/>
</dbReference>
<dbReference type="EMBL" id="MZGS01000027">
    <property type="protein sequence ID" value="PWB85479.1"/>
    <property type="molecule type" value="Genomic_DNA"/>
</dbReference>
<proteinExistence type="predicted"/>
<dbReference type="PROSITE" id="PS51154">
    <property type="entry name" value="MACRO"/>
    <property type="match status" value="1"/>
</dbReference>
<feature type="domain" description="Macro" evidence="1">
    <location>
        <begin position="94"/>
        <end position="286"/>
    </location>
</feature>